<evidence type="ECO:0000313" key="2">
    <source>
        <dbReference type="EMBL" id="WXA02144.1"/>
    </source>
</evidence>
<dbReference type="InterPro" id="IPR027417">
    <property type="entry name" value="P-loop_NTPase"/>
</dbReference>
<feature type="region of interest" description="Disordered" evidence="1">
    <location>
        <begin position="199"/>
        <end position="258"/>
    </location>
</feature>
<evidence type="ECO:0000313" key="3">
    <source>
        <dbReference type="EMBL" id="WXA12695.1"/>
    </source>
</evidence>
<organism evidence="2 4">
    <name type="scientific">Mangrovimonas cancribranchiae</name>
    <dbReference type="NCBI Taxonomy" id="3080055"/>
    <lineage>
        <taxon>Bacteria</taxon>
        <taxon>Pseudomonadati</taxon>
        <taxon>Bacteroidota</taxon>
        <taxon>Flavobacteriia</taxon>
        <taxon>Flavobacteriales</taxon>
        <taxon>Flavobacteriaceae</taxon>
        <taxon>Mangrovimonas</taxon>
    </lineage>
</organism>
<protein>
    <submittedName>
        <fullName evidence="2">Uncharacterized protein</fullName>
    </submittedName>
</protein>
<feature type="compositionally biased region" description="Basic and acidic residues" evidence="1">
    <location>
        <begin position="209"/>
        <end position="230"/>
    </location>
</feature>
<proteinExistence type="predicted"/>
<dbReference type="EMBL" id="CP136924">
    <property type="protein sequence ID" value="WXA02144.1"/>
    <property type="molecule type" value="Genomic_DNA"/>
</dbReference>
<feature type="compositionally biased region" description="Low complexity" evidence="1">
    <location>
        <begin position="232"/>
        <end position="245"/>
    </location>
</feature>
<dbReference type="KEGG" id="mcaa:R3L15_11255"/>
<name>A0AAU6NX49_9FLAO</name>
<dbReference type="Proteomes" id="UP001368318">
    <property type="component" value="Chromosome"/>
</dbReference>
<sequence>MPLPKIVNSKHLAYAKKELKLINSFYKVIDTKKTISFTTIKKQRDAFVLLAKNSQQFQSEVFKNTLKKVISIYNKSQPLKSDVDLHVEDKAYLKHLKQYVKYNSTKEILLLEKYAKIQGFSPAYQKAETLFNETIDILFNGTINKQSIFSDSLYEVIFELNMYMLHFKDSKKHKSLGANQNTNTNETRNPNSYIVIDSFDNNSSSSQTETERLTEVKKETATPDQNKEAKQTPTVTPVNNTTETDTPNKENVTKQETSVTQIEVVEPKEVKPQPTQEPKKTSIPAELRKLGITSMNDTPEANNEVFKITGDIAEFLGKIERKPKGSVSMTLDAEQGAGKTRFVFQMLDTFAAHGYRCLFPSLEEHPDSNLFIEKRDEYINPAHRHLIHNIGELRNGFATLQQLIPFYDVVFIDSWGKLVELNRKLDFDRDLRKAFDGKLFVVIFQRTSDGKMRGGSRSAFDADLVCRIEKADDYRDTYAYFNKNRYQDTPLNQLKYNIYSKTLLKEETTDITGIDFEKDQINTKKDYILL</sequence>
<reference evidence="2 4" key="1">
    <citation type="submission" date="2023-10" db="EMBL/GenBank/DDBJ databases">
        <title>Culture-based analysis of two novel bacteria associated with mangrove crab gills.</title>
        <authorList>
            <person name="Yang X."/>
            <person name="Garuglieri E."/>
            <person name="Van Goethem M.W."/>
            <person name="Fusi M."/>
            <person name="Marasco R."/>
            <person name="Daffonchio D.G."/>
        </authorList>
    </citation>
    <scope>NUCLEOTIDE SEQUENCE [LARGE SCALE GENOMIC DNA]</scope>
    <source>
        <strain evidence="3">UG2-1</strain>
        <strain evidence="2">UG2-2</strain>
        <strain evidence="4">UG2_2</strain>
    </source>
</reference>
<feature type="compositionally biased region" description="Polar residues" evidence="1">
    <location>
        <begin position="199"/>
        <end position="208"/>
    </location>
</feature>
<dbReference type="SUPFAM" id="SSF52540">
    <property type="entry name" value="P-loop containing nucleoside triphosphate hydrolases"/>
    <property type="match status" value="1"/>
</dbReference>
<keyword evidence="4" id="KW-1185">Reference proteome</keyword>
<accession>A0AAU6NX49</accession>
<evidence type="ECO:0000256" key="1">
    <source>
        <dbReference type="SAM" id="MobiDB-lite"/>
    </source>
</evidence>
<dbReference type="EMBL" id="CP136925">
    <property type="protein sequence ID" value="WXA12695.1"/>
    <property type="molecule type" value="Genomic_DNA"/>
</dbReference>
<dbReference type="AlphaFoldDB" id="A0AAU6NX49"/>
<dbReference type="RefSeq" id="WP_338731776.1">
    <property type="nucleotide sequence ID" value="NZ_CP136924.1"/>
</dbReference>
<dbReference type="Gene3D" id="3.40.50.300">
    <property type="entry name" value="P-loop containing nucleotide triphosphate hydrolases"/>
    <property type="match status" value="1"/>
</dbReference>
<gene>
    <name evidence="3" type="ORF">R3L15_11255</name>
    <name evidence="2" type="ORF">R3L16_10335</name>
</gene>
<evidence type="ECO:0000313" key="4">
    <source>
        <dbReference type="Proteomes" id="UP001368318"/>
    </source>
</evidence>